<accession>A0A5M6DAN5</accession>
<feature type="domain" description="Methyltransferase" evidence="4">
    <location>
        <begin position="175"/>
        <end position="272"/>
    </location>
</feature>
<dbReference type="GO" id="GO:0008168">
    <property type="term" value="F:methyltransferase activity"/>
    <property type="evidence" value="ECO:0007669"/>
    <property type="project" value="UniProtKB-KW"/>
</dbReference>
<evidence type="ECO:0000259" key="4">
    <source>
        <dbReference type="Pfam" id="PF13649"/>
    </source>
</evidence>
<dbReference type="GO" id="GO:0032259">
    <property type="term" value="P:methylation"/>
    <property type="evidence" value="ECO:0007669"/>
    <property type="project" value="UniProtKB-KW"/>
</dbReference>
<dbReference type="SUPFAM" id="SSF46785">
    <property type="entry name" value="Winged helix' DNA-binding domain"/>
    <property type="match status" value="1"/>
</dbReference>
<reference evidence="5 6" key="1">
    <citation type="submission" date="2019-08" db="EMBL/GenBank/DDBJ databases">
        <authorList>
            <person name="Dhanesh K."/>
            <person name="Kumar G."/>
            <person name="Sasikala C."/>
            <person name="Venkata Ramana C."/>
        </authorList>
    </citation>
    <scope>NUCLEOTIDE SEQUENCE [LARGE SCALE GENOMIC DNA]</scope>
    <source>
        <strain evidence="5 6">JC645</strain>
    </source>
</reference>
<dbReference type="InterPro" id="IPR016461">
    <property type="entry name" value="COMT-like"/>
</dbReference>
<proteinExistence type="predicted"/>
<dbReference type="InterPro" id="IPR036390">
    <property type="entry name" value="WH_DNA-bd_sf"/>
</dbReference>
<dbReference type="InterPro" id="IPR029063">
    <property type="entry name" value="SAM-dependent_MTases_sf"/>
</dbReference>
<organism evidence="5 6">
    <name type="scientific">Roseiconus nitratireducens</name>
    <dbReference type="NCBI Taxonomy" id="2605748"/>
    <lineage>
        <taxon>Bacteria</taxon>
        <taxon>Pseudomonadati</taxon>
        <taxon>Planctomycetota</taxon>
        <taxon>Planctomycetia</taxon>
        <taxon>Pirellulales</taxon>
        <taxon>Pirellulaceae</taxon>
        <taxon>Roseiconus</taxon>
    </lineage>
</organism>
<keyword evidence="1 5" id="KW-0489">Methyltransferase</keyword>
<keyword evidence="6" id="KW-1185">Reference proteome</keyword>
<dbReference type="Pfam" id="PF13649">
    <property type="entry name" value="Methyltransf_25"/>
    <property type="match status" value="1"/>
</dbReference>
<evidence type="ECO:0000313" key="6">
    <source>
        <dbReference type="Proteomes" id="UP000324479"/>
    </source>
</evidence>
<dbReference type="RefSeq" id="WP_150076231.1">
    <property type="nucleotide sequence ID" value="NZ_VWOX01000004.1"/>
</dbReference>
<dbReference type="PANTHER" id="PTHR43464:SF19">
    <property type="entry name" value="UBIQUINONE BIOSYNTHESIS O-METHYLTRANSFERASE, MITOCHONDRIAL"/>
    <property type="match status" value="1"/>
</dbReference>
<evidence type="ECO:0000256" key="1">
    <source>
        <dbReference type="ARBA" id="ARBA00022603"/>
    </source>
</evidence>
<gene>
    <name evidence="5" type="ORF">FYK55_09915</name>
</gene>
<name>A0A5M6DAN5_9BACT</name>
<dbReference type="Gene3D" id="3.40.50.150">
    <property type="entry name" value="Vaccinia Virus protein VP39"/>
    <property type="match status" value="1"/>
</dbReference>
<dbReference type="SUPFAM" id="SSF53335">
    <property type="entry name" value="S-adenosyl-L-methionine-dependent methyltransferases"/>
    <property type="match status" value="1"/>
</dbReference>
<evidence type="ECO:0000256" key="2">
    <source>
        <dbReference type="ARBA" id="ARBA00022679"/>
    </source>
</evidence>
<keyword evidence="2 5" id="KW-0808">Transferase</keyword>
<dbReference type="EMBL" id="VWOX01000004">
    <property type="protein sequence ID" value="KAA5544618.1"/>
    <property type="molecule type" value="Genomic_DNA"/>
</dbReference>
<comment type="caution">
    <text evidence="5">The sequence shown here is derived from an EMBL/GenBank/DDBJ whole genome shotgun (WGS) entry which is preliminary data.</text>
</comment>
<dbReference type="CDD" id="cd02440">
    <property type="entry name" value="AdoMet_MTases"/>
    <property type="match status" value="1"/>
</dbReference>
<dbReference type="PIRSF" id="PIRSF005739">
    <property type="entry name" value="O-mtase"/>
    <property type="match status" value="1"/>
</dbReference>
<dbReference type="AlphaFoldDB" id="A0A5M6DAN5"/>
<keyword evidence="3" id="KW-0949">S-adenosyl-L-methionine</keyword>
<sequence length="343" mass="36897">MTLTPEEAAAQGASIRAAGDRTLQQYHNWMQTNAASHLMRTAREVGITERLRERQHTLDELCQSLSLDPDTTALLLDALVAIGYVEQYREDFTLARAGHLLCQYDDDLGDQKWNTLAQRLRKVSGASEDDEDGAIDVEAYRDHLAATQWIHSSAAVQAAEILNIGGQDAPAGLRILDLGCGSGVWSCAMAHQDAESTVVAIDQAGPLQAARTTADSIGLGDRFQTIESDPRLATLTEQAFDLVIIAQQLSVWGDEQALALLRKAAGAVKPGGRLVAPDLYAGPSRAGLDEAAGALTIHLQTPGGRVRDLREAQQMFQQAGLQSIQFTFLAASQEGLGMVVAER</sequence>
<dbReference type="InterPro" id="IPR036388">
    <property type="entry name" value="WH-like_DNA-bd_sf"/>
</dbReference>
<evidence type="ECO:0000313" key="5">
    <source>
        <dbReference type="EMBL" id="KAA5544618.1"/>
    </source>
</evidence>
<dbReference type="Proteomes" id="UP000324479">
    <property type="component" value="Unassembled WGS sequence"/>
</dbReference>
<dbReference type="InterPro" id="IPR041698">
    <property type="entry name" value="Methyltransf_25"/>
</dbReference>
<dbReference type="Gene3D" id="1.10.10.10">
    <property type="entry name" value="Winged helix-like DNA-binding domain superfamily/Winged helix DNA-binding domain"/>
    <property type="match status" value="1"/>
</dbReference>
<dbReference type="PANTHER" id="PTHR43464">
    <property type="entry name" value="METHYLTRANSFERASE"/>
    <property type="match status" value="1"/>
</dbReference>
<protein>
    <submittedName>
        <fullName evidence="5">Class I SAM-dependent methyltransferase</fullName>
    </submittedName>
</protein>
<evidence type="ECO:0000256" key="3">
    <source>
        <dbReference type="ARBA" id="ARBA00022691"/>
    </source>
</evidence>